<keyword evidence="11" id="KW-1185">Reference proteome</keyword>
<evidence type="ECO:0000256" key="6">
    <source>
        <dbReference type="ARBA" id="ARBA00022989"/>
    </source>
</evidence>
<name>W0BIL3_9GAMM</name>
<accession>W0BIL3</accession>
<dbReference type="GO" id="GO:0015628">
    <property type="term" value="P:protein secretion by the type II secretion system"/>
    <property type="evidence" value="ECO:0007669"/>
    <property type="project" value="TreeGrafter"/>
</dbReference>
<comment type="subcellular location">
    <subcellularLocation>
        <location evidence="1">Cell inner membrane</location>
        <topology evidence="1">Multi-pass membrane protein</topology>
    </subcellularLocation>
</comment>
<evidence type="ECO:0000256" key="1">
    <source>
        <dbReference type="ARBA" id="ARBA00004429"/>
    </source>
</evidence>
<evidence type="ECO:0000313" key="11">
    <source>
        <dbReference type="Proteomes" id="UP000018838"/>
    </source>
</evidence>
<keyword evidence="3" id="KW-1003">Cell membrane</keyword>
<dbReference type="InterPro" id="IPR042094">
    <property type="entry name" value="T2SS_GspF_sf"/>
</dbReference>
<evidence type="ECO:0000259" key="9">
    <source>
        <dbReference type="Pfam" id="PF00482"/>
    </source>
</evidence>
<evidence type="ECO:0000256" key="5">
    <source>
        <dbReference type="ARBA" id="ARBA00022692"/>
    </source>
</evidence>
<dbReference type="eggNOG" id="COG1459">
    <property type="taxonomic scope" value="Bacteria"/>
</dbReference>
<feature type="transmembrane region" description="Helical" evidence="8">
    <location>
        <begin position="195"/>
        <end position="216"/>
    </location>
</feature>
<dbReference type="PANTHER" id="PTHR30012">
    <property type="entry name" value="GENERAL SECRETION PATHWAY PROTEIN"/>
    <property type="match status" value="1"/>
</dbReference>
<evidence type="ECO:0000256" key="4">
    <source>
        <dbReference type="ARBA" id="ARBA00022519"/>
    </source>
</evidence>
<dbReference type="EMBL" id="CP004006">
    <property type="protein sequence ID" value="AHE68467.1"/>
    <property type="molecule type" value="Genomic_DNA"/>
</dbReference>
<dbReference type="STRING" id="1268635.Loa_02939"/>
<dbReference type="Pfam" id="PF00482">
    <property type="entry name" value="T2SSF"/>
    <property type="match status" value="1"/>
</dbReference>
<comment type="similarity">
    <text evidence="2">Belongs to the GSP F family.</text>
</comment>
<keyword evidence="5 8" id="KW-0812">Transmembrane</keyword>
<dbReference type="InterPro" id="IPR003004">
    <property type="entry name" value="GspF/PilC"/>
</dbReference>
<dbReference type="FunFam" id="1.20.81.30:FF:000001">
    <property type="entry name" value="Type II secretion system protein F"/>
    <property type="match status" value="1"/>
</dbReference>
<dbReference type="AlphaFoldDB" id="W0BIL3"/>
<organism evidence="10 11">
    <name type="scientific">Legionella oakridgensis ATCC 33761 = DSM 21215</name>
    <dbReference type="NCBI Taxonomy" id="1268635"/>
    <lineage>
        <taxon>Bacteria</taxon>
        <taxon>Pseudomonadati</taxon>
        <taxon>Pseudomonadota</taxon>
        <taxon>Gammaproteobacteria</taxon>
        <taxon>Legionellales</taxon>
        <taxon>Legionellaceae</taxon>
        <taxon>Legionella</taxon>
    </lineage>
</organism>
<dbReference type="Gene3D" id="1.20.81.30">
    <property type="entry name" value="Type II secretion system (T2SS), domain F"/>
    <property type="match status" value="1"/>
</dbReference>
<sequence>MALLVINAFVIPAFAEMFKSFQGTLPFMTRLLIATSDFILNYWYLLLAVLFLLTAGFRFYVKTPIGELQWAKLQLKIPIVGWLIHRIILARFTRLYALVLRAGLTAVDGIELVGDSTGNAFVAQKIKTIASLVGRGNSISNSIAQTHLFPPLVLQMITLGEESGSIDDLLDDVAEFYQREISYDLVRLSDAIEPIMLVIMGVMVLILALGVFMPMWQMASQIR</sequence>
<keyword evidence="7 8" id="KW-0472">Membrane</keyword>
<dbReference type="InterPro" id="IPR018076">
    <property type="entry name" value="T2SS_GspF_dom"/>
</dbReference>
<evidence type="ECO:0000313" key="10">
    <source>
        <dbReference type="EMBL" id="AHE68467.1"/>
    </source>
</evidence>
<evidence type="ECO:0000256" key="3">
    <source>
        <dbReference type="ARBA" id="ARBA00022475"/>
    </source>
</evidence>
<reference evidence="10 11" key="1">
    <citation type="journal article" date="2013" name="Int. J. Med. Microbiol.">
        <title>Legionella oakridgensis ATCC 33761 genome sequence and phenotypic characterization reveals its replication capacity in amoebae.</title>
        <authorList>
            <person name="Brzuszkiewicz E."/>
            <person name="Schulz T."/>
            <person name="Rydzewski K."/>
            <person name="Daniel R."/>
            <person name="Gillmaier N."/>
            <person name="Dittmann C."/>
            <person name="Holland G."/>
            <person name="Schunder E."/>
            <person name="Lautner M."/>
            <person name="Eisenreich W."/>
            <person name="Luck C."/>
            <person name="Heuner K."/>
        </authorList>
    </citation>
    <scope>NUCLEOTIDE SEQUENCE [LARGE SCALE GENOMIC DNA]</scope>
    <source>
        <strain>OR-10</strain>
        <strain evidence="11">ATCC 33761</strain>
    </source>
</reference>
<dbReference type="KEGG" id="lok:Loa_02939"/>
<keyword evidence="6 8" id="KW-1133">Transmembrane helix</keyword>
<keyword evidence="4" id="KW-0997">Cell inner membrane</keyword>
<dbReference type="HOGENOM" id="CLU_035032_5_1_6"/>
<dbReference type="RefSeq" id="WP_081726663.1">
    <property type="nucleotide sequence ID" value="NZ_CP004006.1"/>
</dbReference>
<dbReference type="PANTHER" id="PTHR30012:SF4">
    <property type="entry name" value="MSHA BIOGENESIS PROTEIN MSHG"/>
    <property type="match status" value="1"/>
</dbReference>
<dbReference type="PATRIC" id="fig|1268635.3.peg.3019"/>
<protein>
    <submittedName>
        <fullName evidence="10">Type II secretory pathway</fullName>
    </submittedName>
</protein>
<feature type="domain" description="Type II secretion system protein GspF" evidence="9">
    <location>
        <begin position="92"/>
        <end position="214"/>
    </location>
</feature>
<gene>
    <name evidence="10" type="primary">gspF</name>
    <name evidence="10" type="ORF">Loa_02939</name>
</gene>
<evidence type="ECO:0000256" key="7">
    <source>
        <dbReference type="ARBA" id="ARBA00023136"/>
    </source>
</evidence>
<dbReference type="GO" id="GO:0005886">
    <property type="term" value="C:plasma membrane"/>
    <property type="evidence" value="ECO:0007669"/>
    <property type="project" value="UniProtKB-SubCell"/>
</dbReference>
<proteinExistence type="inferred from homology"/>
<feature type="transmembrane region" description="Helical" evidence="8">
    <location>
        <begin position="39"/>
        <end position="61"/>
    </location>
</feature>
<evidence type="ECO:0000256" key="8">
    <source>
        <dbReference type="SAM" id="Phobius"/>
    </source>
</evidence>
<evidence type="ECO:0000256" key="2">
    <source>
        <dbReference type="ARBA" id="ARBA00005745"/>
    </source>
</evidence>
<dbReference type="Proteomes" id="UP000018838">
    <property type="component" value="Chromosome"/>
</dbReference>